<dbReference type="STRING" id="1793.AWC04_16895"/>
<gene>
    <name evidence="3" type="ORF">AWC04_16895</name>
</gene>
<organism evidence="3 4">
    <name type="scientific">Mycolicibacterium fallax</name>
    <name type="common">Mycobacterium fallax</name>
    <dbReference type="NCBI Taxonomy" id="1793"/>
    <lineage>
        <taxon>Bacteria</taxon>
        <taxon>Bacillati</taxon>
        <taxon>Actinomycetota</taxon>
        <taxon>Actinomycetes</taxon>
        <taxon>Mycobacteriales</taxon>
        <taxon>Mycobacteriaceae</taxon>
        <taxon>Mycolicibacterium</taxon>
    </lineage>
</organism>
<keyword evidence="1" id="KW-0812">Transmembrane</keyword>
<comment type="caution">
    <text evidence="3">The sequence shown here is derived from an EMBL/GenBank/DDBJ whole genome shotgun (WGS) entry which is preliminary data.</text>
</comment>
<keyword evidence="1" id="KW-1133">Transmembrane helix</keyword>
<evidence type="ECO:0000259" key="2">
    <source>
        <dbReference type="Pfam" id="PF21946"/>
    </source>
</evidence>
<protein>
    <submittedName>
        <fullName evidence="3">LppM protein</fullName>
    </submittedName>
</protein>
<dbReference type="Pfam" id="PF21946">
    <property type="entry name" value="LppM"/>
    <property type="match status" value="1"/>
</dbReference>
<proteinExistence type="predicted"/>
<evidence type="ECO:0000256" key="1">
    <source>
        <dbReference type="SAM" id="Phobius"/>
    </source>
</evidence>
<feature type="domain" description="LppM" evidence="2">
    <location>
        <begin position="37"/>
        <end position="188"/>
    </location>
</feature>
<evidence type="ECO:0000313" key="3">
    <source>
        <dbReference type="EMBL" id="ORU99310.1"/>
    </source>
</evidence>
<name>A0A1X1R4U3_MYCFA</name>
<evidence type="ECO:0000313" key="4">
    <source>
        <dbReference type="Proteomes" id="UP000193484"/>
    </source>
</evidence>
<reference evidence="3 4" key="1">
    <citation type="submission" date="2016-01" db="EMBL/GenBank/DDBJ databases">
        <title>The new phylogeny of the genus Mycobacterium.</title>
        <authorList>
            <person name="Tarcisio F."/>
            <person name="Conor M."/>
            <person name="Antonella G."/>
            <person name="Elisabetta G."/>
            <person name="Giulia F.S."/>
            <person name="Sara T."/>
            <person name="Anna F."/>
            <person name="Clotilde B."/>
            <person name="Roberto B."/>
            <person name="Veronica D.S."/>
            <person name="Fabio R."/>
            <person name="Monica P."/>
            <person name="Olivier J."/>
            <person name="Enrico T."/>
            <person name="Nicola S."/>
        </authorList>
    </citation>
    <scope>NUCLEOTIDE SEQUENCE [LARGE SCALE GENOMIC DNA]</scope>
    <source>
        <strain evidence="3 4">DSM 44179</strain>
    </source>
</reference>
<dbReference type="InterPro" id="IPR053807">
    <property type="entry name" value="LppM"/>
</dbReference>
<dbReference type="EMBL" id="LQOJ01000053">
    <property type="protein sequence ID" value="ORU99310.1"/>
    <property type="molecule type" value="Genomic_DNA"/>
</dbReference>
<feature type="transmembrane region" description="Helical" evidence="1">
    <location>
        <begin position="199"/>
        <end position="219"/>
    </location>
</feature>
<dbReference type="Proteomes" id="UP000193484">
    <property type="component" value="Unassembled WGS sequence"/>
</dbReference>
<dbReference type="AlphaFoldDB" id="A0A1X1R4U3"/>
<keyword evidence="1" id="KW-0472">Membrane</keyword>
<sequence length="236" mass="25411">MWHDGRVRAPRRARRIRLLALVAALLLLSPLAAGCVRVRATLTVSPNDTVSGYIMAAAKPRNDADPGPQFSKDLPFGHKVAVTRYKRDGFVGSEAVFSNLTFAEVPQLADLNSDAAGVDLAFRRAGELVILEGRVDLTSLGTDDNEVKLSVAFPGEITSTNGERVSTSTVEWQLKPGIVNTMTAQARYTDPSTRLFNGAARWMALAALAVALAVGALAWKTRDQSPRVTAPEPTRD</sequence>
<keyword evidence="4" id="KW-1185">Reference proteome</keyword>
<dbReference type="PROSITE" id="PS51257">
    <property type="entry name" value="PROKAR_LIPOPROTEIN"/>
    <property type="match status" value="1"/>
</dbReference>
<accession>A0A1X1R4U3</accession>